<accession>A0A2S7IKI0</accession>
<dbReference type="AlphaFoldDB" id="A0A2S7IKI0"/>
<evidence type="ECO:0000313" key="1">
    <source>
        <dbReference type="EMBL" id="PQA58263.1"/>
    </source>
</evidence>
<dbReference type="EMBL" id="PTRA01000001">
    <property type="protein sequence ID" value="PQA58263.1"/>
    <property type="molecule type" value="Genomic_DNA"/>
</dbReference>
<evidence type="ECO:0008006" key="3">
    <source>
        <dbReference type="Google" id="ProtNLM"/>
    </source>
</evidence>
<dbReference type="CDD" id="cd07820">
    <property type="entry name" value="SRPBCC_3"/>
    <property type="match status" value="1"/>
</dbReference>
<proteinExistence type="predicted"/>
<dbReference type="Proteomes" id="UP000239590">
    <property type="component" value="Unassembled WGS sequence"/>
</dbReference>
<organism evidence="1 2">
    <name type="scientific">Siphonobacter curvatus</name>
    <dbReference type="NCBI Taxonomy" id="2094562"/>
    <lineage>
        <taxon>Bacteria</taxon>
        <taxon>Pseudomonadati</taxon>
        <taxon>Bacteroidota</taxon>
        <taxon>Cytophagia</taxon>
        <taxon>Cytophagales</taxon>
        <taxon>Cytophagaceae</taxon>
        <taxon>Siphonobacter</taxon>
    </lineage>
</organism>
<evidence type="ECO:0000313" key="2">
    <source>
        <dbReference type="Proteomes" id="UP000239590"/>
    </source>
</evidence>
<name>A0A2S7IKI0_9BACT</name>
<dbReference type="OrthoDB" id="9793552at2"/>
<keyword evidence="2" id="KW-1185">Reference proteome</keyword>
<dbReference type="SUPFAM" id="SSF55961">
    <property type="entry name" value="Bet v1-like"/>
    <property type="match status" value="1"/>
</dbReference>
<dbReference type="InterPro" id="IPR023393">
    <property type="entry name" value="START-like_dom_sf"/>
</dbReference>
<reference evidence="2" key="1">
    <citation type="submission" date="2018-02" db="EMBL/GenBank/DDBJ databases">
        <title>Genome sequencing of Solimonas sp. HR-BB.</title>
        <authorList>
            <person name="Lee Y."/>
            <person name="Jeon C.O."/>
        </authorList>
    </citation>
    <scope>NUCLEOTIDE SEQUENCE [LARGE SCALE GENOMIC DNA]</scope>
    <source>
        <strain evidence="2">HR-U</strain>
    </source>
</reference>
<dbReference type="RefSeq" id="WP_104709492.1">
    <property type="nucleotide sequence ID" value="NZ_PTRA01000001.1"/>
</dbReference>
<protein>
    <recommendedName>
        <fullName evidence="3">Cell division inhibitor</fullName>
    </recommendedName>
</protein>
<gene>
    <name evidence="1" type="ORF">C5O19_00865</name>
</gene>
<sequence>MSRTYSLKTIQKLPITLDQAWDFFSQPGNLKDITPSTMGFDIRSHHHGDRMYAGQIIEYTVKPLFGIPLYWMTEITHVKDHAYFVDEQRFGPYSLWHHQHHFREIAGGVEMTDIVHYRLPFWILGDIAHAIIAKDKLREIFTFRYQKSEEVFGAWPGGQSLNIQFY</sequence>
<dbReference type="Gene3D" id="3.30.530.20">
    <property type="match status" value="1"/>
</dbReference>
<comment type="caution">
    <text evidence="1">The sequence shown here is derived from an EMBL/GenBank/DDBJ whole genome shotgun (WGS) entry which is preliminary data.</text>
</comment>